<dbReference type="CDD" id="cd05117">
    <property type="entry name" value="STKc_CAMK"/>
    <property type="match status" value="1"/>
</dbReference>
<evidence type="ECO:0000256" key="3">
    <source>
        <dbReference type="ARBA" id="ARBA00022741"/>
    </source>
</evidence>
<evidence type="ECO:0000256" key="6">
    <source>
        <dbReference type="PROSITE-ProRule" id="PRU10141"/>
    </source>
</evidence>
<reference evidence="10" key="1">
    <citation type="submission" date="2021-01" db="EMBL/GenBank/DDBJ databases">
        <authorList>
            <person name="Corre E."/>
            <person name="Pelletier E."/>
            <person name="Niang G."/>
            <person name="Scheremetjew M."/>
            <person name="Finn R."/>
            <person name="Kale V."/>
            <person name="Holt S."/>
            <person name="Cochrane G."/>
            <person name="Meng A."/>
            <person name="Brown T."/>
            <person name="Cohen L."/>
        </authorList>
    </citation>
    <scope>NUCLEOTIDE SEQUENCE</scope>
    <source>
        <strain evidence="10">CCMP645</strain>
    </source>
</reference>
<dbReference type="InterPro" id="IPR000719">
    <property type="entry name" value="Prot_kinase_dom"/>
</dbReference>
<protein>
    <recommendedName>
        <fullName evidence="9">Protein kinase domain-containing protein</fullName>
    </recommendedName>
</protein>
<dbReference type="PROSITE" id="PS50011">
    <property type="entry name" value="PROTEIN_KINASE_DOM"/>
    <property type="match status" value="1"/>
</dbReference>
<organism evidence="10">
    <name type="scientific">Chrysotila carterae</name>
    <name type="common">Marine alga</name>
    <name type="synonym">Syracosphaera carterae</name>
    <dbReference type="NCBI Taxonomy" id="13221"/>
    <lineage>
        <taxon>Eukaryota</taxon>
        <taxon>Haptista</taxon>
        <taxon>Haptophyta</taxon>
        <taxon>Prymnesiophyceae</taxon>
        <taxon>Isochrysidales</taxon>
        <taxon>Isochrysidaceae</taxon>
        <taxon>Chrysotila</taxon>
    </lineage>
</organism>
<accession>A0A6S9XZE7</accession>
<dbReference type="PROSITE" id="PS00108">
    <property type="entry name" value="PROTEIN_KINASE_ST"/>
    <property type="match status" value="1"/>
</dbReference>
<evidence type="ECO:0000313" key="10">
    <source>
        <dbReference type="EMBL" id="CAE0769476.1"/>
    </source>
</evidence>
<dbReference type="EMBL" id="HBIZ01034663">
    <property type="protein sequence ID" value="CAE0769476.1"/>
    <property type="molecule type" value="Transcribed_RNA"/>
</dbReference>
<dbReference type="Gene3D" id="2.30.29.30">
    <property type="entry name" value="Pleckstrin-homology domain (PH domain)/Phosphotyrosine-binding domain (PTB)"/>
    <property type="match status" value="1"/>
</dbReference>
<evidence type="ECO:0000259" key="9">
    <source>
        <dbReference type="PROSITE" id="PS50011"/>
    </source>
</evidence>
<dbReference type="SUPFAM" id="SSF56112">
    <property type="entry name" value="Protein kinase-like (PK-like)"/>
    <property type="match status" value="1"/>
</dbReference>
<dbReference type="FunFam" id="3.30.200.20:FF:000003">
    <property type="entry name" value="Non-specific serine/threonine protein kinase"/>
    <property type="match status" value="1"/>
</dbReference>
<dbReference type="GO" id="GO:0004674">
    <property type="term" value="F:protein serine/threonine kinase activity"/>
    <property type="evidence" value="ECO:0007669"/>
    <property type="project" value="UniProtKB-KW"/>
</dbReference>
<dbReference type="EMBL" id="HBIZ01034664">
    <property type="protein sequence ID" value="CAE0769477.1"/>
    <property type="molecule type" value="Transcribed_RNA"/>
</dbReference>
<keyword evidence="4" id="KW-0418">Kinase</keyword>
<feature type="region of interest" description="Disordered" evidence="8">
    <location>
        <begin position="1"/>
        <end position="21"/>
    </location>
</feature>
<evidence type="ECO:0000256" key="7">
    <source>
        <dbReference type="RuleBase" id="RU000304"/>
    </source>
</evidence>
<dbReference type="PROSITE" id="PS00107">
    <property type="entry name" value="PROTEIN_KINASE_ATP"/>
    <property type="match status" value="1"/>
</dbReference>
<keyword evidence="1 7" id="KW-0723">Serine/threonine-protein kinase</keyword>
<evidence type="ECO:0000256" key="2">
    <source>
        <dbReference type="ARBA" id="ARBA00022679"/>
    </source>
</evidence>
<dbReference type="AlphaFoldDB" id="A0A6S9XZE7"/>
<name>A0A6S9XZE7_CHRCT</name>
<dbReference type="GO" id="GO:0005524">
    <property type="term" value="F:ATP binding"/>
    <property type="evidence" value="ECO:0007669"/>
    <property type="project" value="UniProtKB-UniRule"/>
</dbReference>
<evidence type="ECO:0000256" key="8">
    <source>
        <dbReference type="SAM" id="MobiDB-lite"/>
    </source>
</evidence>
<evidence type="ECO:0000313" key="11">
    <source>
        <dbReference type="EMBL" id="CAE0769477.1"/>
    </source>
</evidence>
<evidence type="ECO:0000256" key="1">
    <source>
        <dbReference type="ARBA" id="ARBA00022527"/>
    </source>
</evidence>
<keyword evidence="2" id="KW-0808">Transferase</keyword>
<feature type="binding site" evidence="6">
    <location>
        <position position="48"/>
    </location>
    <ligand>
        <name>ATP</name>
        <dbReference type="ChEBI" id="CHEBI:30616"/>
    </ligand>
</feature>
<proteinExistence type="inferred from homology"/>
<dbReference type="InterPro" id="IPR011009">
    <property type="entry name" value="Kinase-like_dom_sf"/>
</dbReference>
<comment type="similarity">
    <text evidence="7">Belongs to the protein kinase superfamily.</text>
</comment>
<dbReference type="InterPro" id="IPR008271">
    <property type="entry name" value="Ser/Thr_kinase_AS"/>
</dbReference>
<dbReference type="PANTHER" id="PTHR24347">
    <property type="entry name" value="SERINE/THREONINE-PROTEIN KINASE"/>
    <property type="match status" value="1"/>
</dbReference>
<dbReference type="Pfam" id="PF00069">
    <property type="entry name" value="Pkinase"/>
    <property type="match status" value="1"/>
</dbReference>
<dbReference type="Pfam" id="PF02893">
    <property type="entry name" value="GRAM"/>
    <property type="match status" value="1"/>
</dbReference>
<gene>
    <name evidence="10" type="ORF">PCAR00345_LOCUS22088</name>
    <name evidence="11" type="ORF">PCAR00345_LOCUS22089</name>
</gene>
<evidence type="ECO:0000256" key="5">
    <source>
        <dbReference type="ARBA" id="ARBA00022840"/>
    </source>
</evidence>
<dbReference type="SMART" id="SM00568">
    <property type="entry name" value="GRAM"/>
    <property type="match status" value="1"/>
</dbReference>
<dbReference type="FunFam" id="1.10.510.10:FF:000026">
    <property type="entry name" value="Calcium/calmodulin-dependent protein kinase type 1"/>
    <property type="match status" value="1"/>
</dbReference>
<feature type="domain" description="Protein kinase" evidence="9">
    <location>
        <begin position="19"/>
        <end position="278"/>
    </location>
</feature>
<dbReference type="Gene3D" id="1.10.510.10">
    <property type="entry name" value="Transferase(Phosphotransferase) domain 1"/>
    <property type="match status" value="1"/>
</dbReference>
<dbReference type="InterPro" id="IPR011993">
    <property type="entry name" value="PH-like_dom_sf"/>
</dbReference>
<evidence type="ECO:0000256" key="4">
    <source>
        <dbReference type="ARBA" id="ARBA00022777"/>
    </source>
</evidence>
<sequence length="450" mass="49924">MGGHGEDSTPTPPDINEDYEVGETLGTGHFSKVKLGTHRKTGQKVAIKIINKPTGSKISMLKTEVDILTKADHPNVVKLYKVLDTPNILYLVMELLTGGELFDRIIAKGHYSENDARKLTVTMLKAVKYLHDLGIAHRDLKPENILLKDTSEEAEIKITDFGLSKIFSDDVAGEVVMKTACGTPGYVAPEVLMHENYSSQVDLWSIGVIVYILLCGFPPFYGDNDNQMFRKIKAGQYKFLSPYWDPISQDAKDFVSKLLVVDCNKRMDCATALKHKWLAGTTEVSTRNLFEGMAKNSERDGIDNEPEAGGRSSEVTVDKQDMHSMFVDFNLDRKASGMEQLRRVFDLPETSVRLKKFKCALGSQPGQLHVTTNHLCFLGGLGGKKLTVPLDKVKTISKAKRFKFSPGAGHSIKVVVDDTTHMFNGFMQREEAFALMVDLAKKAGAKLTTD</sequence>
<keyword evidence="5 6" id="KW-0067">ATP-binding</keyword>
<dbReference type="SMART" id="SM00220">
    <property type="entry name" value="S_TKc"/>
    <property type="match status" value="1"/>
</dbReference>
<keyword evidence="3 6" id="KW-0547">Nucleotide-binding</keyword>
<dbReference type="InterPro" id="IPR017441">
    <property type="entry name" value="Protein_kinase_ATP_BS"/>
</dbReference>
<dbReference type="InterPro" id="IPR004182">
    <property type="entry name" value="GRAM"/>
</dbReference>
<feature type="region of interest" description="Disordered" evidence="8">
    <location>
        <begin position="295"/>
        <end position="314"/>
    </location>
</feature>